<evidence type="ECO:0008006" key="5">
    <source>
        <dbReference type="Google" id="ProtNLM"/>
    </source>
</evidence>
<feature type="region of interest" description="Disordered" evidence="1">
    <location>
        <begin position="173"/>
        <end position="254"/>
    </location>
</feature>
<dbReference type="AlphaFoldDB" id="A0A0F4YN76"/>
<dbReference type="EMBL" id="LASV01000382">
    <property type="protein sequence ID" value="KKA19103.1"/>
    <property type="molecule type" value="Genomic_DNA"/>
</dbReference>
<keyword evidence="2" id="KW-0732">Signal</keyword>
<protein>
    <recommendedName>
        <fullName evidence="5">Extracellular proline-rich protein</fullName>
    </recommendedName>
</protein>
<proteinExistence type="predicted"/>
<evidence type="ECO:0000313" key="4">
    <source>
        <dbReference type="Proteomes" id="UP000053958"/>
    </source>
</evidence>
<evidence type="ECO:0000256" key="2">
    <source>
        <dbReference type="SAM" id="SignalP"/>
    </source>
</evidence>
<dbReference type="GeneID" id="25319202"/>
<keyword evidence="4" id="KW-1185">Reference proteome</keyword>
<feature type="compositionally biased region" description="Low complexity" evidence="1">
    <location>
        <begin position="52"/>
        <end position="66"/>
    </location>
</feature>
<comment type="caution">
    <text evidence="3">The sequence shown here is derived from an EMBL/GenBank/DDBJ whole genome shotgun (WGS) entry which is preliminary data.</text>
</comment>
<feature type="region of interest" description="Disordered" evidence="1">
    <location>
        <begin position="23"/>
        <end position="66"/>
    </location>
</feature>
<evidence type="ECO:0000313" key="3">
    <source>
        <dbReference type="EMBL" id="KKA19103.1"/>
    </source>
</evidence>
<feature type="chain" id="PRO_5002481714" description="Extracellular proline-rich protein" evidence="2">
    <location>
        <begin position="18"/>
        <end position="254"/>
    </location>
</feature>
<dbReference type="Proteomes" id="UP000053958">
    <property type="component" value="Unassembled WGS sequence"/>
</dbReference>
<accession>A0A0F4YN76</accession>
<feature type="compositionally biased region" description="Low complexity" evidence="1">
    <location>
        <begin position="195"/>
        <end position="211"/>
    </location>
</feature>
<feature type="compositionally biased region" description="Polar residues" evidence="1">
    <location>
        <begin position="223"/>
        <end position="240"/>
    </location>
</feature>
<reference evidence="3 4" key="1">
    <citation type="submission" date="2015-04" db="EMBL/GenBank/DDBJ databases">
        <authorList>
            <person name="Heijne W.H."/>
            <person name="Fedorova N.D."/>
            <person name="Nierman W.C."/>
            <person name="Vollebregt A.W."/>
            <person name="Zhao Z."/>
            <person name="Wu L."/>
            <person name="Kumar M."/>
            <person name="Stam H."/>
            <person name="van den Berg M.A."/>
            <person name="Pel H.J."/>
        </authorList>
    </citation>
    <scope>NUCLEOTIDE SEQUENCE [LARGE SCALE GENOMIC DNA]</scope>
    <source>
        <strain evidence="3 4">CBS 393.64</strain>
    </source>
</reference>
<feature type="signal peptide" evidence="2">
    <location>
        <begin position="1"/>
        <end position="17"/>
    </location>
</feature>
<name>A0A0F4YN76_RASE3</name>
<evidence type="ECO:0000256" key="1">
    <source>
        <dbReference type="SAM" id="MobiDB-lite"/>
    </source>
</evidence>
<organism evidence="3 4">
    <name type="scientific">Rasamsonia emersonii (strain ATCC 16479 / CBS 393.64 / IMI 116815)</name>
    <dbReference type="NCBI Taxonomy" id="1408163"/>
    <lineage>
        <taxon>Eukaryota</taxon>
        <taxon>Fungi</taxon>
        <taxon>Dikarya</taxon>
        <taxon>Ascomycota</taxon>
        <taxon>Pezizomycotina</taxon>
        <taxon>Eurotiomycetes</taxon>
        <taxon>Eurotiomycetidae</taxon>
        <taxon>Eurotiales</taxon>
        <taxon>Trichocomaceae</taxon>
        <taxon>Rasamsonia</taxon>
    </lineage>
</organism>
<gene>
    <name evidence="3" type="ORF">T310_6925</name>
</gene>
<sequence length="254" mass="25352">MHSTVLFLGALLGSALALPQHPTAPLKTGASSKHTPSQTPPSPPLATGTLVPPNGSNPSPPGGETTTIIETITKTSFVPCSTPVTTHRGTTYYSTWLTTSLYTTTTHYTTSVPAASATPTPASGGAGIGPGGVCPPAPTVTVTVTPGVGDGEHCEKCQTITYVNIYGVTTTIIVPPPPPPPTTSPYDGHGHGHSHTTTTKTTTPATSTHSSRPSGTAPIGTGSRPSGTAPSGTGTRSSRTGHPAGTGSVKPTHG</sequence>
<feature type="compositionally biased region" description="Pro residues" evidence="1">
    <location>
        <begin position="174"/>
        <end position="183"/>
    </location>
</feature>
<dbReference type="STRING" id="1408163.A0A0F4YN76"/>
<dbReference type="RefSeq" id="XP_013325715.1">
    <property type="nucleotide sequence ID" value="XM_013470261.1"/>
</dbReference>